<feature type="coiled-coil region" evidence="3">
    <location>
        <begin position="35"/>
        <end position="98"/>
    </location>
</feature>
<feature type="compositionally biased region" description="Polar residues" evidence="4">
    <location>
        <begin position="325"/>
        <end position="337"/>
    </location>
</feature>
<sequence>MNADEPKPMISGDAVSLEEKVKLALEENINLKSYIDRMNNECMELNAALFEEANKMVNDALAKQHYAAKQLKEKIQENEILQSELRALKKLVGELSSNVVLQMTRNSFGSSRLKYDNISCDKSPEVYRKLAISNVLDSKRNSLRCNGLEQFNRRDLLTAMLTNHACKNHLDVDAYREFLEWIKNDCPLHLPSIVFVELNRKLPGKKKVMRNTEEAANGKEVVTTVKRQSSQSSPLNNNNNNNSNNDTNGNDMVEKHSSPTSKLSNNYIEDNSIDEKSINRSKRTPSPNQLLLSSSPTRRPIKIISVGRRPHSIDRKSNDRDDQNNSHLFTIPKTPTTLQPSISLNHLNNSQLANYHSSFLYRLYKQDIKPCFDFTSPQLLLSIYRALPELALEIVPITPELGGGSLRRKANSNGNDNNSSNTHNNNNNISKSTKLCRENCVLLPKYEAEFHMKIRTSDSDELDCKISSQARDRIVSVVNLFQYLSIIKRGLASSPYLGKNRKSVSNTSDSVNDSNDSTSTLNKTNEISEAISKKSEMREQQFRTIQRHRLNITLARLGYGAPDLE</sequence>
<dbReference type="InterPro" id="IPR009449">
    <property type="entry name" value="Sec2_N"/>
</dbReference>
<evidence type="ECO:0000256" key="1">
    <source>
        <dbReference type="ARBA" id="ARBA00023054"/>
    </source>
</evidence>
<name>A0AA85JZQ0_TRIRE</name>
<dbReference type="AlphaFoldDB" id="A0AA85JZQ0"/>
<dbReference type="Pfam" id="PF06428">
    <property type="entry name" value="Sec2p"/>
    <property type="match status" value="1"/>
</dbReference>
<proteinExistence type="inferred from homology"/>
<dbReference type="Proteomes" id="UP000050795">
    <property type="component" value="Unassembled WGS sequence"/>
</dbReference>
<feature type="compositionally biased region" description="Low complexity" evidence="4">
    <location>
        <begin position="411"/>
        <end position="430"/>
    </location>
</feature>
<dbReference type="PANTHER" id="PTHR14430">
    <property type="entry name" value="RABIN3-RELATED"/>
    <property type="match status" value="1"/>
</dbReference>
<feature type="region of interest" description="Disordered" evidence="4">
    <location>
        <begin position="214"/>
        <end position="337"/>
    </location>
</feature>
<evidence type="ECO:0000256" key="3">
    <source>
        <dbReference type="SAM" id="Coils"/>
    </source>
</evidence>
<dbReference type="InterPro" id="IPR040351">
    <property type="entry name" value="RAB3IL/RAB3IP/Sec2"/>
</dbReference>
<dbReference type="GO" id="GO:0005085">
    <property type="term" value="F:guanyl-nucleotide exchange factor activity"/>
    <property type="evidence" value="ECO:0007669"/>
    <property type="project" value="InterPro"/>
</dbReference>
<dbReference type="PANTHER" id="PTHR14430:SF0">
    <property type="entry name" value="SEC2P DOMAIN-CONTAINING PROTEIN"/>
    <property type="match status" value="1"/>
</dbReference>
<dbReference type="SUPFAM" id="SSF144284">
    <property type="entry name" value="Sec2 N-terminal region"/>
    <property type="match status" value="1"/>
</dbReference>
<organism evidence="6 7">
    <name type="scientific">Trichobilharzia regenti</name>
    <name type="common">Nasal bird schistosome</name>
    <dbReference type="NCBI Taxonomy" id="157069"/>
    <lineage>
        <taxon>Eukaryota</taxon>
        <taxon>Metazoa</taxon>
        <taxon>Spiralia</taxon>
        <taxon>Lophotrochozoa</taxon>
        <taxon>Platyhelminthes</taxon>
        <taxon>Trematoda</taxon>
        <taxon>Digenea</taxon>
        <taxon>Strigeidida</taxon>
        <taxon>Schistosomatoidea</taxon>
        <taxon>Schistosomatidae</taxon>
        <taxon>Trichobilharzia</taxon>
    </lineage>
</organism>
<dbReference type="CDD" id="cd21044">
    <property type="entry name" value="Rab11BD_RAB3IP_like"/>
    <property type="match status" value="1"/>
</dbReference>
<feature type="region of interest" description="Disordered" evidence="4">
    <location>
        <begin position="403"/>
        <end position="430"/>
    </location>
</feature>
<evidence type="ECO:0000256" key="4">
    <source>
        <dbReference type="SAM" id="MobiDB-lite"/>
    </source>
</evidence>
<dbReference type="Pfam" id="PF25555">
    <property type="entry name" value="RAB3A-like_C"/>
    <property type="match status" value="1"/>
</dbReference>
<keyword evidence="6" id="KW-1185">Reference proteome</keyword>
<accession>A0AA85JZQ0</accession>
<feature type="compositionally biased region" description="Low complexity" evidence="4">
    <location>
        <begin position="229"/>
        <end position="250"/>
    </location>
</feature>
<feature type="region of interest" description="Disordered" evidence="4">
    <location>
        <begin position="497"/>
        <end position="535"/>
    </location>
</feature>
<dbReference type="GO" id="GO:0070319">
    <property type="term" value="C:Golgi to plasma membrane transport vesicle"/>
    <property type="evidence" value="ECO:0007669"/>
    <property type="project" value="TreeGrafter"/>
</dbReference>
<dbReference type="Gene3D" id="1.20.5.4880">
    <property type="match status" value="1"/>
</dbReference>
<comment type="similarity">
    <text evidence="2">Belongs to the SEC2 family.</text>
</comment>
<evidence type="ECO:0000256" key="2">
    <source>
        <dbReference type="ARBA" id="ARBA00025794"/>
    </source>
</evidence>
<keyword evidence="1 3" id="KW-0175">Coiled coil</keyword>
<evidence type="ECO:0000313" key="6">
    <source>
        <dbReference type="Proteomes" id="UP000050795"/>
    </source>
</evidence>
<feature type="domain" description="GDP/GTP exchange factor Sec2 N-terminal" evidence="5">
    <location>
        <begin position="16"/>
        <end position="91"/>
    </location>
</feature>
<reference evidence="7" key="2">
    <citation type="submission" date="2023-11" db="UniProtKB">
        <authorList>
            <consortium name="WormBaseParasite"/>
        </authorList>
    </citation>
    <scope>IDENTIFICATION</scope>
</reference>
<feature type="compositionally biased region" description="Low complexity" evidence="4">
    <location>
        <begin position="503"/>
        <end position="520"/>
    </location>
</feature>
<dbReference type="WBParaSite" id="TREG1_63710.1">
    <property type="protein sequence ID" value="TREG1_63710.1"/>
    <property type="gene ID" value="TREG1_63710"/>
</dbReference>
<evidence type="ECO:0000313" key="7">
    <source>
        <dbReference type="WBParaSite" id="TREG1_63710.1"/>
    </source>
</evidence>
<protein>
    <recommendedName>
        <fullName evidence="5">GDP/GTP exchange factor Sec2 N-terminal domain-containing protein</fullName>
    </recommendedName>
</protein>
<feature type="compositionally biased region" description="Polar residues" evidence="4">
    <location>
        <begin position="258"/>
        <end position="269"/>
    </location>
</feature>
<dbReference type="GO" id="GO:0006887">
    <property type="term" value="P:exocytosis"/>
    <property type="evidence" value="ECO:0007669"/>
    <property type="project" value="TreeGrafter"/>
</dbReference>
<evidence type="ECO:0000259" key="5">
    <source>
        <dbReference type="Pfam" id="PF06428"/>
    </source>
</evidence>
<feature type="compositionally biased region" description="Basic and acidic residues" evidence="4">
    <location>
        <begin position="311"/>
        <end position="324"/>
    </location>
</feature>
<reference evidence="6" key="1">
    <citation type="submission" date="2022-06" db="EMBL/GenBank/DDBJ databases">
        <authorList>
            <person name="Berger JAMES D."/>
            <person name="Berger JAMES D."/>
        </authorList>
    </citation>
    <scope>NUCLEOTIDE SEQUENCE [LARGE SCALE GENOMIC DNA]</scope>
</reference>